<evidence type="ECO:0000313" key="12">
    <source>
        <dbReference type="EMBL" id="PLW14124.1"/>
    </source>
</evidence>
<evidence type="ECO:0000313" key="13">
    <source>
        <dbReference type="Proteomes" id="UP000235392"/>
    </source>
</evidence>
<comment type="cofactor">
    <cofactor evidence="11">
        <name>Fe(2+)</name>
        <dbReference type="ChEBI" id="CHEBI:29033"/>
    </cofactor>
    <cofactor evidence="11">
        <name>Ni(2+)</name>
        <dbReference type="ChEBI" id="CHEBI:49786"/>
    </cofactor>
    <text evidence="11">Binds either 1 Fe or Ni cation per monomer. Iron-binding promotes an acireductone dioxygenase reaction producing 2-keto-4-methylthiobutyrate, while nickel-binding promotes an acireductone dioxygenase reaction producing 3-(methylsulfanyl)propanoate.</text>
</comment>
<dbReference type="GO" id="GO:0005634">
    <property type="term" value="C:nucleus"/>
    <property type="evidence" value="ECO:0007669"/>
    <property type="project" value="UniProtKB-SubCell"/>
</dbReference>
<evidence type="ECO:0000256" key="1">
    <source>
        <dbReference type="ARBA" id="ARBA00000428"/>
    </source>
</evidence>
<dbReference type="Proteomes" id="UP000235392">
    <property type="component" value="Unassembled WGS sequence"/>
</dbReference>
<feature type="binding site" evidence="11">
    <location>
        <position position="116"/>
    </location>
    <ligand>
        <name>Ni(2+)</name>
        <dbReference type="ChEBI" id="CHEBI:49786"/>
        <note>for nickel-dependent acireductone dioxygenase activity</note>
    </ligand>
</feature>
<accession>A0A2N5SLP2</accession>
<keyword evidence="4 11" id="KW-0028">Amino-acid biosynthesis</keyword>
<name>A0A2N5SLP2_9BASI</name>
<dbReference type="PANTHER" id="PTHR23418:SF0">
    <property type="entry name" value="ACIREDUCTONE DIOXYGENASE"/>
    <property type="match status" value="1"/>
</dbReference>
<feature type="binding site" evidence="11">
    <location>
        <position position="122"/>
    </location>
    <ligand>
        <name>Fe(2+)</name>
        <dbReference type="ChEBI" id="CHEBI:29033"/>
        <note>for iron-dependent acireductone dioxygenase activity</note>
    </ligand>
</feature>
<feature type="binding site" evidence="11">
    <location>
        <position position="162"/>
    </location>
    <ligand>
        <name>Ni(2+)</name>
        <dbReference type="ChEBI" id="CHEBI:49786"/>
        <note>for nickel-dependent acireductone dioxygenase activity</note>
    </ligand>
</feature>
<dbReference type="CDD" id="cd02232">
    <property type="entry name" value="cupin_ARD"/>
    <property type="match status" value="1"/>
</dbReference>
<evidence type="ECO:0000256" key="9">
    <source>
        <dbReference type="ARBA" id="ARBA00023167"/>
    </source>
</evidence>
<evidence type="ECO:0000256" key="3">
    <source>
        <dbReference type="ARBA" id="ARBA00022596"/>
    </source>
</evidence>
<comment type="catalytic activity">
    <reaction evidence="11">
        <text>1,2-dihydroxy-5-(methylsulfanyl)pent-1-en-3-one + O2 = 3-(methylsulfanyl)propanoate + CO + formate + 2 H(+)</text>
        <dbReference type="Rhea" id="RHEA:14161"/>
        <dbReference type="ChEBI" id="CHEBI:15378"/>
        <dbReference type="ChEBI" id="CHEBI:15379"/>
        <dbReference type="ChEBI" id="CHEBI:15740"/>
        <dbReference type="ChEBI" id="CHEBI:17245"/>
        <dbReference type="ChEBI" id="CHEBI:49016"/>
        <dbReference type="ChEBI" id="CHEBI:49252"/>
        <dbReference type="EC" id="1.13.11.53"/>
    </reaction>
</comment>
<reference evidence="12 13" key="1">
    <citation type="submission" date="2017-11" db="EMBL/GenBank/DDBJ databases">
        <title>De novo assembly and phasing of dikaryotic genomes from two isolates of Puccinia coronata f. sp. avenae, the causal agent of oat crown rust.</title>
        <authorList>
            <person name="Miller M.E."/>
            <person name="Zhang Y."/>
            <person name="Omidvar V."/>
            <person name="Sperschneider J."/>
            <person name="Schwessinger B."/>
            <person name="Raley C."/>
            <person name="Palmer J.M."/>
            <person name="Garnica D."/>
            <person name="Upadhyaya N."/>
            <person name="Rathjen J."/>
            <person name="Taylor J.M."/>
            <person name="Park R.F."/>
            <person name="Dodds P.N."/>
            <person name="Hirsch C.D."/>
            <person name="Kianian S.F."/>
            <person name="Figueroa M."/>
        </authorList>
    </citation>
    <scope>NUCLEOTIDE SEQUENCE [LARGE SCALE GENOMIC DNA]</scope>
    <source>
        <strain evidence="12">12SD80</strain>
    </source>
</reference>
<dbReference type="GO" id="GO:0010309">
    <property type="term" value="F:acireductone dioxygenase [iron(II)-requiring] activity"/>
    <property type="evidence" value="ECO:0007669"/>
    <property type="project" value="UniProtKB-UniRule"/>
</dbReference>
<keyword evidence="2 11" id="KW-0963">Cytoplasm</keyword>
<dbReference type="UniPathway" id="UPA00904">
    <property type="reaction ID" value="UER00878"/>
</dbReference>
<dbReference type="AlphaFoldDB" id="A0A2N5SLP2"/>
<dbReference type="FunFam" id="2.60.120.10:FF:000079">
    <property type="entry name" value="1,2-dihydroxy-3-keto-5-methylthiopentene dioxygenase"/>
    <property type="match status" value="1"/>
</dbReference>
<keyword evidence="3 11" id="KW-0533">Nickel</keyword>
<evidence type="ECO:0000256" key="6">
    <source>
        <dbReference type="ARBA" id="ARBA00022964"/>
    </source>
</evidence>
<comment type="catalytic activity">
    <reaction evidence="1 11">
        <text>1,2-dihydroxy-5-(methylsulfanyl)pent-1-en-3-one + O2 = 4-methylsulfanyl-2-oxobutanoate + formate + 2 H(+)</text>
        <dbReference type="Rhea" id="RHEA:24504"/>
        <dbReference type="ChEBI" id="CHEBI:15378"/>
        <dbReference type="ChEBI" id="CHEBI:15379"/>
        <dbReference type="ChEBI" id="CHEBI:15740"/>
        <dbReference type="ChEBI" id="CHEBI:16723"/>
        <dbReference type="ChEBI" id="CHEBI:49252"/>
        <dbReference type="EC" id="1.13.11.54"/>
    </reaction>
</comment>
<keyword evidence="5 11" id="KW-0479">Metal-binding</keyword>
<keyword evidence="8 11" id="KW-0408">Iron</keyword>
<evidence type="ECO:0000256" key="8">
    <source>
        <dbReference type="ARBA" id="ARBA00023004"/>
    </source>
</evidence>
<evidence type="ECO:0000256" key="5">
    <source>
        <dbReference type="ARBA" id="ARBA00022723"/>
    </source>
</evidence>
<dbReference type="EC" id="1.13.11.53" evidence="11"/>
<feature type="binding site" evidence="11">
    <location>
        <position position="116"/>
    </location>
    <ligand>
        <name>Fe(2+)</name>
        <dbReference type="ChEBI" id="CHEBI:29033"/>
        <note>for iron-dependent acireductone dioxygenase activity</note>
    </ligand>
</feature>
<keyword evidence="10 11" id="KW-0539">Nucleus</keyword>
<keyword evidence="7 11" id="KW-0560">Oxidoreductase</keyword>
<proteinExistence type="inferred from homology"/>
<organism evidence="12 13">
    <name type="scientific">Puccinia coronata f. sp. avenae</name>
    <dbReference type="NCBI Taxonomy" id="200324"/>
    <lineage>
        <taxon>Eukaryota</taxon>
        <taxon>Fungi</taxon>
        <taxon>Dikarya</taxon>
        <taxon>Basidiomycota</taxon>
        <taxon>Pucciniomycotina</taxon>
        <taxon>Pucciniomycetes</taxon>
        <taxon>Pucciniales</taxon>
        <taxon>Pucciniaceae</taxon>
        <taxon>Puccinia</taxon>
    </lineage>
</organism>
<comment type="subcellular location">
    <subcellularLocation>
        <location evidence="11">Cytoplasm</location>
    </subcellularLocation>
    <subcellularLocation>
        <location evidence="11">Nucleus</location>
    </subcellularLocation>
</comment>
<gene>
    <name evidence="11" type="primary">ADI1</name>
    <name evidence="12" type="ORF">PCASD_22004</name>
</gene>
<dbReference type="GO" id="GO:0016151">
    <property type="term" value="F:nickel cation binding"/>
    <property type="evidence" value="ECO:0007669"/>
    <property type="project" value="UniProtKB-UniRule"/>
</dbReference>
<evidence type="ECO:0000256" key="4">
    <source>
        <dbReference type="ARBA" id="ARBA00022605"/>
    </source>
</evidence>
<dbReference type="Gene3D" id="2.60.120.10">
    <property type="entry name" value="Jelly Rolls"/>
    <property type="match status" value="1"/>
</dbReference>
<keyword evidence="9 11" id="KW-0486">Methionine biosynthesis</keyword>
<dbReference type="EC" id="1.13.11.54" evidence="11"/>
<dbReference type="Pfam" id="PF03079">
    <property type="entry name" value="ARD"/>
    <property type="match status" value="1"/>
</dbReference>
<evidence type="ECO:0000256" key="2">
    <source>
        <dbReference type="ARBA" id="ARBA00022490"/>
    </source>
</evidence>
<dbReference type="GO" id="GO:0005737">
    <property type="term" value="C:cytoplasm"/>
    <property type="evidence" value="ECO:0007669"/>
    <property type="project" value="UniProtKB-SubCell"/>
</dbReference>
<dbReference type="HAMAP" id="MF_03154">
    <property type="entry name" value="Salvage_MtnD_euk"/>
    <property type="match status" value="1"/>
</dbReference>
<feature type="binding site" evidence="11">
    <location>
        <position position="118"/>
    </location>
    <ligand>
        <name>Ni(2+)</name>
        <dbReference type="ChEBI" id="CHEBI:49786"/>
        <note>for nickel-dependent acireductone dioxygenase activity</note>
    </ligand>
</feature>
<dbReference type="InterPro" id="IPR011051">
    <property type="entry name" value="RmlC_Cupin_sf"/>
</dbReference>
<comment type="function">
    <text evidence="11">Catalyzes 2 different reactions between oxygen and the acireductone 1,2-dihydroxy-3-keto-5-methylthiopentene (DHK-MTPene) depending upon the metal bound in the active site. Fe-containing acireductone dioxygenase (Fe-ARD) produces formate and 2-keto-4-methylthiobutyrate (KMTB), the alpha-ketoacid precursor of methionine in the methionine recycle pathway. Ni-containing acireductone dioxygenase (Ni-ARD) produces methylthiopropionate, carbon monoxide and formate, and does not lie on the methionine recycle pathway.</text>
</comment>
<feature type="binding site" evidence="11">
    <location>
        <position position="118"/>
    </location>
    <ligand>
        <name>Fe(2+)</name>
        <dbReference type="ChEBI" id="CHEBI:29033"/>
        <note>for iron-dependent acireductone dioxygenase activity</note>
    </ligand>
</feature>
<comment type="similarity">
    <text evidence="11">Belongs to the acireductone dioxygenase (ARD) family.</text>
</comment>
<dbReference type="InterPro" id="IPR014710">
    <property type="entry name" value="RmlC-like_jellyroll"/>
</dbReference>
<dbReference type="InterPro" id="IPR027496">
    <property type="entry name" value="ARD_euk"/>
</dbReference>
<evidence type="ECO:0000256" key="10">
    <source>
        <dbReference type="ARBA" id="ARBA00023242"/>
    </source>
</evidence>
<protein>
    <recommendedName>
        <fullName evidence="11">Acireductone dioxygenase</fullName>
    </recommendedName>
    <alternativeName>
        <fullName evidence="11">Acireductone dioxygenase (Fe(2+)-requiring)</fullName>
        <shortName evidence="11">ARD'</shortName>
        <shortName evidence="11">Fe-ARD</shortName>
        <ecNumber evidence="11">1.13.11.54</ecNumber>
    </alternativeName>
    <alternativeName>
        <fullName evidence="11">Acireductone dioxygenase (Ni(2+)-requiring)</fullName>
        <shortName evidence="11">ARD</shortName>
        <shortName evidence="11">Ni-ARD</shortName>
        <ecNumber evidence="11">1.13.11.53</ecNumber>
    </alternativeName>
</protein>
<keyword evidence="6 11" id="KW-0223">Dioxygenase</keyword>
<dbReference type="SUPFAM" id="SSF51182">
    <property type="entry name" value="RmlC-like cupins"/>
    <property type="match status" value="1"/>
</dbReference>
<dbReference type="PANTHER" id="PTHR23418">
    <property type="entry name" value="ACIREDUCTONE DIOXYGENASE"/>
    <property type="match status" value="1"/>
</dbReference>
<dbReference type="EMBL" id="PGCI01000831">
    <property type="protein sequence ID" value="PLW14124.1"/>
    <property type="molecule type" value="Genomic_DNA"/>
</dbReference>
<feature type="binding site" evidence="11">
    <location>
        <position position="122"/>
    </location>
    <ligand>
        <name>Ni(2+)</name>
        <dbReference type="ChEBI" id="CHEBI:49786"/>
        <note>for nickel-dependent acireductone dioxygenase activity</note>
    </ligand>
</feature>
<evidence type="ECO:0000256" key="11">
    <source>
        <dbReference type="HAMAP-Rule" id="MF_03154"/>
    </source>
</evidence>
<dbReference type="GO" id="GO:0019509">
    <property type="term" value="P:L-methionine salvage from methylthioadenosine"/>
    <property type="evidence" value="ECO:0007669"/>
    <property type="project" value="UniProtKB-UniRule"/>
</dbReference>
<evidence type="ECO:0000256" key="7">
    <source>
        <dbReference type="ARBA" id="ARBA00023002"/>
    </source>
</evidence>
<dbReference type="InterPro" id="IPR004313">
    <property type="entry name" value="ARD"/>
</dbReference>
<dbReference type="GO" id="GO:0010308">
    <property type="term" value="F:acireductone dioxygenase (Ni2+-requiring) activity"/>
    <property type="evidence" value="ECO:0007669"/>
    <property type="project" value="UniProtKB-UniRule"/>
</dbReference>
<sequence length="215" mass="24939">MMLAPAWSAPFACKSLQPSAIWPSSCGRRYKRLDMRAYIYDEASGLPPQDEHDLNESVTLEQLEKLGVLYWSVDSIDQVNSIAIQRDYKNRDHIVCSPQAMGDIYQQKLGIFFEEHLHEDEEIRWVVDGSGYFDVRDQTDQRWVRIKVEKGDLLVLPPGIFHRFTVDKDNYIKAMRLFKDEPKWVALNRSSETESNPFRKAYLEKVGQAMTMSAS</sequence>
<dbReference type="GO" id="GO:0005506">
    <property type="term" value="F:iron ion binding"/>
    <property type="evidence" value="ECO:0007669"/>
    <property type="project" value="UniProtKB-UniRule"/>
</dbReference>
<comment type="pathway">
    <text evidence="11">Amino-acid biosynthesis; L-methionine biosynthesis via salvage pathway; L-methionine from S-methyl-5-thio-alpha-D-ribose 1-phosphate: step 5/6.</text>
</comment>
<feature type="binding site" evidence="11">
    <location>
        <position position="162"/>
    </location>
    <ligand>
        <name>Fe(2+)</name>
        <dbReference type="ChEBI" id="CHEBI:29033"/>
        <note>for iron-dependent acireductone dioxygenase activity</note>
    </ligand>
</feature>
<comment type="caution">
    <text evidence="12">The sequence shown here is derived from an EMBL/GenBank/DDBJ whole genome shotgun (WGS) entry which is preliminary data.</text>
</comment>